<protein>
    <submittedName>
        <fullName evidence="1">RHS repeat-associated core domain-containing protein</fullName>
    </submittedName>
</protein>
<dbReference type="SUPFAM" id="SSF56399">
    <property type="entry name" value="ADP-ribosylation"/>
    <property type="match status" value="1"/>
</dbReference>
<dbReference type="NCBIfam" id="TIGR03696">
    <property type="entry name" value="Rhs_assc_core"/>
    <property type="match status" value="1"/>
</dbReference>
<evidence type="ECO:0000313" key="2">
    <source>
        <dbReference type="Proteomes" id="UP001216329"/>
    </source>
</evidence>
<name>A0AAJ5WJ46_9PSED</name>
<dbReference type="EMBL" id="CP119325">
    <property type="protein sequence ID" value="WEK30719.1"/>
    <property type="molecule type" value="Genomic_DNA"/>
</dbReference>
<accession>A0AAJ5WJ46</accession>
<reference evidence="1" key="1">
    <citation type="submission" date="2023-03" db="EMBL/GenBank/DDBJ databases">
        <title>Andean soil-derived lignocellulolytic bacterial consortium as a source of novel taxa and putative plastic-active enzymes.</title>
        <authorList>
            <person name="Diaz-Garcia L."/>
            <person name="Chuvochina M."/>
            <person name="Feuerriegel G."/>
            <person name="Bunk B."/>
            <person name="Sproer C."/>
            <person name="Streit W.R."/>
            <person name="Rodriguez L.M."/>
            <person name="Overmann J."/>
            <person name="Jimenez D.J."/>
        </authorList>
    </citation>
    <scope>NUCLEOTIDE SEQUENCE</scope>
    <source>
        <strain evidence="1">MAG 876</strain>
    </source>
</reference>
<dbReference type="Proteomes" id="UP001216329">
    <property type="component" value="Chromosome"/>
</dbReference>
<dbReference type="InterPro" id="IPR022385">
    <property type="entry name" value="Rhs_assc_core"/>
</dbReference>
<evidence type="ECO:0000313" key="1">
    <source>
        <dbReference type="EMBL" id="WEK30719.1"/>
    </source>
</evidence>
<dbReference type="Gene3D" id="2.180.10.10">
    <property type="entry name" value="RHS repeat-associated core"/>
    <property type="match status" value="1"/>
</dbReference>
<organism evidence="1 2">
    <name type="scientific">Candidatus Pseudomonas phytovorans</name>
    <dbReference type="NCBI Taxonomy" id="3121377"/>
    <lineage>
        <taxon>Bacteria</taxon>
        <taxon>Pseudomonadati</taxon>
        <taxon>Pseudomonadota</taxon>
        <taxon>Gammaproteobacteria</taxon>
        <taxon>Pseudomonadales</taxon>
        <taxon>Pseudomonadaceae</taxon>
        <taxon>Pseudomonas</taxon>
    </lineage>
</organism>
<dbReference type="AlphaFoldDB" id="A0AAJ5WJ46"/>
<sequence length="298" mass="33809">MNQRLYFYHSEQLTLEIEGAQSLTLLRGADQPLAERRCNNSGAESRLLITDVQKSLLQAHIGQARIAYAYSTYGHDPRSAAAAPRLGFNGEAREQLTGMYLLGQGYRAYGPTLMRFLAPDSLSPFDEGGLNAYGYCTGDPINYSDPTGHNRLMGLLNRMLGRSAPGPKKPIKEVRFALATSEGKLAYSQLNARLHEKKPHTRPTFSSNTFIPFEPPIPTPIQFHPKKHRVILDTYMKHYNRRLNATKYVEYKQRQGTPISPENVERINKIDYFLTRLTEMHNEYMPTMAISAITIRNE</sequence>
<proteinExistence type="predicted"/>
<gene>
    <name evidence="1" type="ORF">P0Y58_00580</name>
</gene>